<keyword evidence="1" id="KW-0547">Nucleotide-binding</keyword>
<name>A0A976SGR0_9CAUD</name>
<keyword evidence="2" id="KW-1185">Reference proteome</keyword>
<dbReference type="Gene3D" id="3.40.50.300">
    <property type="entry name" value="P-loop containing nucleotide triphosphate hydrolases"/>
    <property type="match status" value="1"/>
</dbReference>
<keyword evidence="1" id="KW-0378">Hydrolase</keyword>
<dbReference type="GO" id="GO:0004386">
    <property type="term" value="F:helicase activity"/>
    <property type="evidence" value="ECO:0007669"/>
    <property type="project" value="UniProtKB-KW"/>
</dbReference>
<dbReference type="InterPro" id="IPR027417">
    <property type="entry name" value="P-loop_NTPase"/>
</dbReference>
<dbReference type="SUPFAM" id="SSF52540">
    <property type="entry name" value="P-loop containing nucleoside triphosphate hydrolases"/>
    <property type="match status" value="1"/>
</dbReference>
<gene>
    <name evidence="1" type="ORF">IVIADoCa2_19</name>
</gene>
<proteinExistence type="predicted"/>
<keyword evidence="1" id="KW-0067">ATP-binding</keyword>
<organism evidence="1 2">
    <name type="scientific">Xanthomonas phage vB_Xar_IVIA-DoCa2</name>
    <dbReference type="NCBI Taxonomy" id="2970491"/>
    <lineage>
        <taxon>Viruses</taxon>
        <taxon>Duplodnaviria</taxon>
        <taxon>Heunggongvirae</taxon>
        <taxon>Uroviricota</taxon>
        <taxon>Caudoviricetes</taxon>
        <taxon>Autographivirales</taxon>
        <taxon>Autonotataviridae</taxon>
        <taxon>Gujervirinae</taxon>
        <taxon>Pradovirus</taxon>
        <taxon>Pradovirus IVIADoCa2</taxon>
    </lineage>
</organism>
<reference evidence="1" key="1">
    <citation type="submission" date="2022-06" db="EMBL/GenBank/DDBJ databases">
        <title>Comparative analysis of new lytic phages for the biological control of phytopathogenic Xanthomonas spp.</title>
        <authorList>
            <person name="Domingo-Calap M.L."/>
            <person name="Bernabeu-Gimeno M."/>
            <person name="Aure C.M."/>
            <person name="Marco-Noales E."/>
            <person name="Domingo-Calap P."/>
        </authorList>
    </citation>
    <scope>NUCLEOTIDE SEQUENCE</scope>
</reference>
<accession>A0A976SGR0</accession>
<protein>
    <submittedName>
        <fullName evidence="1">DNA helicase</fullName>
    </submittedName>
</protein>
<keyword evidence="1" id="KW-0347">Helicase</keyword>
<evidence type="ECO:0000313" key="1">
    <source>
        <dbReference type="EMBL" id="UVB02996.1"/>
    </source>
</evidence>
<dbReference type="Pfam" id="PF13481">
    <property type="entry name" value="AAA_25"/>
    <property type="match status" value="1"/>
</dbReference>
<dbReference type="Proteomes" id="UP001064200">
    <property type="component" value="Segment"/>
</dbReference>
<sequence>MSLDLTLLRLCSDKGKFDRLVPNAPREGLDELTVLMLDALRAYYKEFPDTKALPHDVFDGWAMEFKFKQLPDDKKSLLKLQLRAMREAVPPEAEQGMIEKLLELELATSAVSKIVQWNGGAEFSLRDELSTLAEGITERMDRKARLPLVQETPEELMAMDEGDIGIHFRLPSLSRNLRPMRGGDFGIYAMRPDAGKTTFLTSESTFWLPQLDDVWPDQKRTGIWLNNEGPGKRIKQRWYQSLLNATIPEMVEWAKDGSIRKRIEEAMGGDIHRMQFYDIHGFTSGEIEAIIKQTNPGFIIFDMIDNITFTGGMTNGGQRTDQMLEAMYQAARNWCVKYDAVGVATSQISAEGEGVQFPPQSALKDSKTGKQGACDFIIMGGKLNDPAMDRFRYIGTPKNKLHRAGGKRDPRAEVMFDAERARFYEEETL</sequence>
<evidence type="ECO:0000313" key="2">
    <source>
        <dbReference type="Proteomes" id="UP001064200"/>
    </source>
</evidence>
<dbReference type="EMBL" id="ON911539">
    <property type="protein sequence ID" value="UVB02996.1"/>
    <property type="molecule type" value="Genomic_DNA"/>
</dbReference>